<reference evidence="5 6" key="1">
    <citation type="submission" date="2024-04" db="EMBL/GenBank/DDBJ databases">
        <title>whole genome sequencing of Lutimonas vermicola strain IMCC1616.</title>
        <authorList>
            <person name="Bae S.S."/>
        </authorList>
    </citation>
    <scope>NUCLEOTIDE SEQUENCE [LARGE SCALE GENOMIC DNA]</scope>
    <source>
        <strain evidence="5 6">IMCC1616</strain>
    </source>
</reference>
<organism evidence="5 6">
    <name type="scientific">Lutimonas vermicola</name>
    <dbReference type="NCBI Taxonomy" id="414288"/>
    <lineage>
        <taxon>Bacteria</taxon>
        <taxon>Pseudomonadati</taxon>
        <taxon>Bacteroidota</taxon>
        <taxon>Flavobacteriia</taxon>
        <taxon>Flavobacteriales</taxon>
        <taxon>Flavobacteriaceae</taxon>
        <taxon>Lutimonas</taxon>
    </lineage>
</organism>
<accession>A0ABU9KYF9</accession>
<protein>
    <submittedName>
        <fullName evidence="5">Reprolysin-like metallopeptidase</fullName>
    </submittedName>
</protein>
<feature type="domain" description="P/Homo B" evidence="4">
    <location>
        <begin position="651"/>
        <end position="804"/>
    </location>
</feature>
<dbReference type="Pfam" id="PF01483">
    <property type="entry name" value="P_proprotein"/>
    <property type="match status" value="1"/>
</dbReference>
<evidence type="ECO:0000259" key="4">
    <source>
        <dbReference type="PROSITE" id="PS51829"/>
    </source>
</evidence>
<dbReference type="NCBIfam" id="TIGR04183">
    <property type="entry name" value="Por_Secre_tail"/>
    <property type="match status" value="1"/>
</dbReference>
<name>A0ABU9KYF9_9FLAO</name>
<dbReference type="InterPro" id="IPR008979">
    <property type="entry name" value="Galactose-bd-like_sf"/>
</dbReference>
<dbReference type="RefSeq" id="WP_342158564.1">
    <property type="nucleotide sequence ID" value="NZ_JBCDNA010000001.1"/>
</dbReference>
<evidence type="ECO:0000256" key="1">
    <source>
        <dbReference type="ARBA" id="ARBA00022670"/>
    </source>
</evidence>
<comment type="caution">
    <text evidence="5">The sequence shown here is derived from an EMBL/GenBank/DDBJ whole genome shotgun (WGS) entry which is preliminary data.</text>
</comment>
<dbReference type="SUPFAM" id="SSF55486">
    <property type="entry name" value="Metalloproteases ('zincins'), catalytic domain"/>
    <property type="match status" value="1"/>
</dbReference>
<dbReference type="EMBL" id="JBCDNA010000001">
    <property type="protein sequence ID" value="MEL4454873.1"/>
    <property type="molecule type" value="Genomic_DNA"/>
</dbReference>
<sequence length="891" mass="98206">MSGSLMAQDRDLWTKTTMSLSELEVQKDFEVKKEYQAFELKLGSLKNKLYSGLEDQSSSLKSETQVQFPLKSGELVSFWVHETAVMHPALAEKFPNNKSYSGRGVDDPSLKINFSINELGLHAMITDYQGKVQYIDPLKLQNQANNKFYQVYKRGDITGVKQGFNCEIQQVESALNKGMATLKSYDSKLRTYRLAMAVTGEYTQYHIEAENAQDKTRQEQIEIVMASITTAMTRINYLFEKDLAVRLQLVENNHLLIFFNDNSPYTEDNISNMLNQNQNICNQIIGSGGYDIGHVMGTMEEGGRAKNPSVCVTSVKAQGASGTVHPTGDAFYFDYVAHELGHQFGANHTFNGDSLDCGGINRNDPTAVEPGSGSTIMAYAGLCAPQNVQLRSDLYFHSISIQEIWNHISGVGESCAQMTELKDNIHAPTADAGADFIIPKGTAFKLVGEGQDADGDPLSYCWEQIDNQINRVPPTENDRIGALYRSYPPEQSNTRYLPALKELRNGALSTTWEVTPTVARELNFSVTVRDNNPEGGQVAIDQLKVSVSDAAGPFVVTSQNTAGLIWEQNSDQLVAWDVAGTDANGVDVSKVNILLSTDGGLTFPTTLVADTDNDGSESIKVPYFTAGSCYLMVEAVDNFFFALNQKPFSIGEDNRFCEYTASSDVPMMIPDNDLQGIVSTLDIEADLNIEEISITVDIEHPFIWDLSLEIESPQGTKILLIKEACFGYGDNIQAVFSDAGEGIRCSSSAPGISGLIKASELLSSFAGESTLGPWKLKLIDSGPADIGHLVNWGMRVCSYEEVLSAKEFNLKGFNLYPNPADESFQLSFDLISDRVDVLLYDALGRIVLQKSYQSNSLKFKERIQTAQLKAGLYFLKVVNGDGFVMERVLVR</sequence>
<keyword evidence="2" id="KW-0732">Signal</keyword>
<dbReference type="InterPro" id="IPR013783">
    <property type="entry name" value="Ig-like_fold"/>
</dbReference>
<dbReference type="Gene3D" id="3.40.390.10">
    <property type="entry name" value="Collagenase (Catalytic Domain)"/>
    <property type="match status" value="1"/>
</dbReference>
<dbReference type="Gene3D" id="2.60.40.10">
    <property type="entry name" value="Immunoglobulins"/>
    <property type="match status" value="1"/>
</dbReference>
<gene>
    <name evidence="5" type="ORF">AABB81_03135</name>
</gene>
<keyword evidence="1" id="KW-0645">Protease</keyword>
<dbReference type="InterPro" id="IPR002884">
    <property type="entry name" value="P_dom"/>
</dbReference>
<dbReference type="SUPFAM" id="SSF49785">
    <property type="entry name" value="Galactose-binding domain-like"/>
    <property type="match status" value="1"/>
</dbReference>
<evidence type="ECO:0000256" key="3">
    <source>
        <dbReference type="ARBA" id="ARBA00022801"/>
    </source>
</evidence>
<keyword evidence="6" id="KW-1185">Reference proteome</keyword>
<dbReference type="InterPro" id="IPR024079">
    <property type="entry name" value="MetalloPept_cat_dom_sf"/>
</dbReference>
<dbReference type="Pfam" id="PF13574">
    <property type="entry name" value="Reprolysin_2"/>
    <property type="match status" value="1"/>
</dbReference>
<dbReference type="Proteomes" id="UP001474120">
    <property type="component" value="Unassembled WGS sequence"/>
</dbReference>
<proteinExistence type="predicted"/>
<evidence type="ECO:0000313" key="5">
    <source>
        <dbReference type="EMBL" id="MEL4454873.1"/>
    </source>
</evidence>
<dbReference type="Gene3D" id="2.60.120.260">
    <property type="entry name" value="Galactose-binding domain-like"/>
    <property type="match status" value="1"/>
</dbReference>
<keyword evidence="3" id="KW-0378">Hydrolase</keyword>
<dbReference type="Pfam" id="PF18962">
    <property type="entry name" value="Por_Secre_tail"/>
    <property type="match status" value="1"/>
</dbReference>
<dbReference type="PROSITE" id="PS51829">
    <property type="entry name" value="P_HOMO_B"/>
    <property type="match status" value="1"/>
</dbReference>
<evidence type="ECO:0000256" key="2">
    <source>
        <dbReference type="ARBA" id="ARBA00022729"/>
    </source>
</evidence>
<dbReference type="InterPro" id="IPR026444">
    <property type="entry name" value="Secre_tail"/>
</dbReference>
<evidence type="ECO:0000313" key="6">
    <source>
        <dbReference type="Proteomes" id="UP001474120"/>
    </source>
</evidence>